<accession>A0A142KWG1</accession>
<dbReference type="AlphaFoldDB" id="A0A142KWG1"/>
<sequence length="103" mass="11689">MVGCESGATKKSMIIKMIGFLCIWFQLLEIVLTQSTAATTSATETKNYNSYFKRLEKRSPSTSSGRIEKRHRRCGPPYGGYYGPGYSSGYYNYGYYSGYKKKQ</sequence>
<evidence type="ECO:0000313" key="1">
    <source>
        <dbReference type="EMBL" id="AMS24281.1"/>
    </source>
</evidence>
<reference evidence="1" key="2">
    <citation type="submission" date="2016-02" db="EMBL/GenBank/DDBJ databases">
        <authorList>
            <person name="Wen L."/>
            <person name="He K."/>
            <person name="Yang H."/>
        </authorList>
    </citation>
    <scope>NUCLEOTIDE SEQUENCE</scope>
    <source>
        <strain evidence="1">GA-05</strain>
    </source>
</reference>
<proteinExistence type="evidence at transcript level"/>
<name>A0A142KWG1_PHAPC</name>
<protein>
    <submittedName>
        <fullName evidence="1">CSEP-10</fullName>
    </submittedName>
</protein>
<feature type="non-terminal residue" evidence="1">
    <location>
        <position position="1"/>
    </location>
</feature>
<organism evidence="1">
    <name type="scientific">Phakopsora pachyrhizi</name>
    <name type="common">Asian soybean rust disease fungus</name>
    <dbReference type="NCBI Taxonomy" id="170000"/>
    <lineage>
        <taxon>Eukaryota</taxon>
        <taxon>Fungi</taxon>
        <taxon>Dikarya</taxon>
        <taxon>Basidiomycota</taxon>
        <taxon>Pucciniomycotina</taxon>
        <taxon>Pucciniomycetes</taxon>
        <taxon>Pucciniales</taxon>
        <taxon>Phakopsoraceae</taxon>
        <taxon>Phakopsora</taxon>
    </lineage>
</organism>
<dbReference type="EMBL" id="KU695160">
    <property type="protein sequence ID" value="AMS24281.1"/>
    <property type="molecule type" value="mRNA"/>
</dbReference>
<reference evidence="1" key="1">
    <citation type="journal article" date="2016" name="Front. Plant Sci.">
        <title>Identification of Phakopsora pachyrhizi Candidate Effectors with Virulence Activity in a Distantly Related Pathosystem.</title>
        <authorList>
            <person name="Kunjeti S.G."/>
            <person name="Iyer G."/>
            <person name="Johnson E."/>
            <person name="Li E."/>
            <person name="Broglie K.E."/>
            <person name="Rauscher G."/>
            <person name="Rairdan G.J."/>
        </authorList>
    </citation>
    <scope>NUCLEOTIDE SEQUENCE</scope>
    <source>
        <strain evidence="1">GA-05</strain>
    </source>
</reference>